<comment type="caution">
    <text evidence="3">The sequence shown here is derived from an EMBL/GenBank/DDBJ whole genome shotgun (WGS) entry which is preliminary data.</text>
</comment>
<dbReference type="OrthoDB" id="977687at2"/>
<dbReference type="Proteomes" id="UP000182367">
    <property type="component" value="Unassembled WGS sequence"/>
</dbReference>
<dbReference type="STRING" id="551990.SAMN05192550_3156"/>
<gene>
    <name evidence="3" type="ORF">FBGL_02085</name>
    <name evidence="2" type="ORF">FGL01_30120</name>
    <name evidence="4" type="ORF">SAMN05192550_3156</name>
</gene>
<evidence type="ECO:0000313" key="3">
    <source>
        <dbReference type="EMBL" id="OCB74217.1"/>
    </source>
</evidence>
<evidence type="ECO:0000313" key="7">
    <source>
        <dbReference type="Proteomes" id="UP000321579"/>
    </source>
</evidence>
<evidence type="ECO:0000313" key="5">
    <source>
        <dbReference type="Proteomes" id="UP000093226"/>
    </source>
</evidence>
<evidence type="ECO:0000259" key="1">
    <source>
        <dbReference type="Pfam" id="PF17931"/>
    </source>
</evidence>
<dbReference type="Pfam" id="PF17931">
    <property type="entry name" value="TetR_C_23"/>
    <property type="match status" value="1"/>
</dbReference>
<proteinExistence type="predicted"/>
<protein>
    <submittedName>
        <fullName evidence="4">DNA-binding transcriptional regulator, AcrR family</fullName>
    </submittedName>
    <submittedName>
        <fullName evidence="3">Heat-shock protein</fullName>
    </submittedName>
</protein>
<feature type="domain" description="Tetracyclin repressor-like C-terminal" evidence="1">
    <location>
        <begin position="85"/>
        <end position="211"/>
    </location>
</feature>
<dbReference type="RefSeq" id="WP_066324500.1">
    <property type="nucleotide sequence ID" value="NZ_BJVF01000010.1"/>
</dbReference>
<reference evidence="2 7" key="4">
    <citation type="submission" date="2019-07" db="EMBL/GenBank/DDBJ databases">
        <title>Whole genome shotgun sequence of Flavobacterium glycines NBRC 105008.</title>
        <authorList>
            <person name="Hosoyama A."/>
            <person name="Uohara A."/>
            <person name="Ohji S."/>
            <person name="Ichikawa N."/>
        </authorList>
    </citation>
    <scope>NUCLEOTIDE SEQUENCE [LARGE SCALE GENOMIC DNA]</scope>
    <source>
        <strain evidence="2 7">NBRC 105008</strain>
    </source>
</reference>
<reference evidence="5" key="1">
    <citation type="submission" date="2016-03" db="EMBL/GenBank/DDBJ databases">
        <title>Draft genome sequence of Paenibacillus glacialis DSM 22343.</title>
        <authorList>
            <person name="Shin S.-K."/>
            <person name="Yi H."/>
        </authorList>
    </citation>
    <scope>NUCLEOTIDE SEQUENCE [LARGE SCALE GENOMIC DNA]</scope>
    <source>
        <strain evidence="5">NBRC 105008</strain>
    </source>
</reference>
<dbReference type="EMBL" id="FNEO01000010">
    <property type="protein sequence ID" value="SDK00839.1"/>
    <property type="molecule type" value="Genomic_DNA"/>
</dbReference>
<dbReference type="SUPFAM" id="SSF48498">
    <property type="entry name" value="Tetracyclin repressor-like, C-terminal domain"/>
    <property type="match status" value="1"/>
</dbReference>
<dbReference type="InterPro" id="IPR041673">
    <property type="entry name" value="TetR_C_23"/>
</dbReference>
<dbReference type="EMBL" id="LVEO01000003">
    <property type="protein sequence ID" value="OCB74217.1"/>
    <property type="molecule type" value="Genomic_DNA"/>
</dbReference>
<dbReference type="AlphaFoldDB" id="A0A1B9DWZ8"/>
<dbReference type="InterPro" id="IPR036271">
    <property type="entry name" value="Tet_transcr_reg_TetR-rel_C_sf"/>
</dbReference>
<dbReference type="GO" id="GO:0003677">
    <property type="term" value="F:DNA binding"/>
    <property type="evidence" value="ECO:0007669"/>
    <property type="project" value="UniProtKB-KW"/>
</dbReference>
<evidence type="ECO:0000313" key="4">
    <source>
        <dbReference type="EMBL" id="SDK00839.1"/>
    </source>
</evidence>
<dbReference type="Proteomes" id="UP000093226">
    <property type="component" value="Unassembled WGS sequence"/>
</dbReference>
<organism evidence="3 5">
    <name type="scientific">Flavobacterium glycines</name>
    <dbReference type="NCBI Taxonomy" id="551990"/>
    <lineage>
        <taxon>Bacteria</taxon>
        <taxon>Pseudomonadati</taxon>
        <taxon>Bacteroidota</taxon>
        <taxon>Flavobacteriia</taxon>
        <taxon>Flavobacteriales</taxon>
        <taxon>Flavobacteriaceae</taxon>
        <taxon>Flavobacterium</taxon>
    </lineage>
</organism>
<reference evidence="4 6" key="3">
    <citation type="submission" date="2016-10" db="EMBL/GenBank/DDBJ databases">
        <authorList>
            <person name="Varghese N."/>
            <person name="Submissions S."/>
        </authorList>
    </citation>
    <scope>NUCLEOTIDE SEQUENCE [LARGE SCALE GENOMIC DNA]</scope>
    <source>
        <strain evidence="4 6">Gm-149</strain>
    </source>
</reference>
<accession>A0A1B9DWZ8</accession>
<evidence type="ECO:0000313" key="2">
    <source>
        <dbReference type="EMBL" id="GEL12273.1"/>
    </source>
</evidence>
<reference evidence="3" key="2">
    <citation type="submission" date="2016-03" db="EMBL/GenBank/DDBJ databases">
        <authorList>
            <person name="Ploux O."/>
        </authorList>
    </citation>
    <scope>NUCLEOTIDE SEQUENCE</scope>
    <source>
        <strain evidence="3">NBRC 105008</strain>
    </source>
</reference>
<evidence type="ECO:0000313" key="6">
    <source>
        <dbReference type="Proteomes" id="UP000182367"/>
    </source>
</evidence>
<name>A0A1B9DWZ8_9FLAO</name>
<dbReference type="EMBL" id="BJVF01000010">
    <property type="protein sequence ID" value="GEL12273.1"/>
    <property type="molecule type" value="Genomic_DNA"/>
</dbReference>
<keyword evidence="4" id="KW-0238">DNA-binding</keyword>
<keyword evidence="6" id="KW-1185">Reference proteome</keyword>
<dbReference type="Proteomes" id="UP000321579">
    <property type="component" value="Unassembled WGS sequence"/>
</dbReference>
<sequence>MATKKTKITKESIISMYMSFVLEHNEKPQSVYLFAILNGFEETEFYNFFGNLASLEKEIYSHFFEKTIELLHKDNNYESYDMKNKLLSFYFTFFELLTANRSYVSISLNEGKNQLQNLMKLSGLRNNFKKFIAEITTDEIRIQQDKIQNFQEKAIQESAWIQFLFTLKFWLEDGSASFEKTDIFIEKSVKLSFDLMNTAPINSLIDFGKFIFKEKMQTNS</sequence>